<feature type="transmembrane region" description="Helical" evidence="1">
    <location>
        <begin position="486"/>
        <end position="508"/>
    </location>
</feature>
<dbReference type="Proteomes" id="UP000283734">
    <property type="component" value="Unassembled WGS sequence"/>
</dbReference>
<dbReference type="InterPro" id="IPR005625">
    <property type="entry name" value="PepSY-ass_TM"/>
</dbReference>
<accession>A0A418XXC7</accession>
<proteinExistence type="predicted"/>
<feature type="transmembrane region" description="Helical" evidence="1">
    <location>
        <begin position="12"/>
        <end position="36"/>
    </location>
</feature>
<keyword evidence="3" id="KW-1185">Reference proteome</keyword>
<feature type="transmembrane region" description="Helical" evidence="1">
    <location>
        <begin position="353"/>
        <end position="374"/>
    </location>
</feature>
<gene>
    <name evidence="2" type="ORF">D4A39_12295</name>
</gene>
<feature type="transmembrane region" description="Helical" evidence="1">
    <location>
        <begin position="198"/>
        <end position="220"/>
    </location>
</feature>
<feature type="transmembrane region" description="Helical" evidence="1">
    <location>
        <begin position="456"/>
        <end position="480"/>
    </location>
</feature>
<keyword evidence="1" id="KW-1133">Transmembrane helix</keyword>
<comment type="caution">
    <text evidence="2">The sequence shown here is derived from an EMBL/GenBank/DDBJ whole genome shotgun (WGS) entry which is preliminary data.</text>
</comment>
<dbReference type="AlphaFoldDB" id="A0A418XXC7"/>
<protein>
    <submittedName>
        <fullName evidence="2">PepSY domain-containing protein</fullName>
    </submittedName>
</protein>
<dbReference type="OrthoDB" id="9776609at2"/>
<evidence type="ECO:0000313" key="3">
    <source>
        <dbReference type="Proteomes" id="UP000283734"/>
    </source>
</evidence>
<dbReference type="RefSeq" id="WP_022985120.1">
    <property type="nucleotide sequence ID" value="NZ_CAXGPP010000035.1"/>
</dbReference>
<dbReference type="PANTHER" id="PTHR34219:SF9">
    <property type="entry name" value="IRON-REGULATED INNER MEMBRANE PROTEIN"/>
    <property type="match status" value="1"/>
</dbReference>
<feature type="transmembrane region" description="Helical" evidence="1">
    <location>
        <begin position="151"/>
        <end position="177"/>
    </location>
</feature>
<dbReference type="PANTHER" id="PTHR34219">
    <property type="entry name" value="IRON-REGULATED INNER MEMBRANE PROTEIN-RELATED"/>
    <property type="match status" value="1"/>
</dbReference>
<keyword evidence="1" id="KW-0812">Transmembrane</keyword>
<evidence type="ECO:0000313" key="2">
    <source>
        <dbReference type="EMBL" id="RJG17485.1"/>
    </source>
</evidence>
<feature type="transmembrane region" description="Helical" evidence="1">
    <location>
        <begin position="395"/>
        <end position="419"/>
    </location>
</feature>
<dbReference type="EMBL" id="QYYA01000003">
    <property type="protein sequence ID" value="RJG17485.1"/>
    <property type="molecule type" value="Genomic_DNA"/>
</dbReference>
<organism evidence="2 3">
    <name type="scientific">Alcanivorax profundi</name>
    <dbReference type="NCBI Taxonomy" id="2338368"/>
    <lineage>
        <taxon>Bacteria</taxon>
        <taxon>Pseudomonadati</taxon>
        <taxon>Pseudomonadota</taxon>
        <taxon>Gammaproteobacteria</taxon>
        <taxon>Oceanospirillales</taxon>
        <taxon>Alcanivoracaceae</taxon>
        <taxon>Alcanivorax</taxon>
    </lineage>
</organism>
<dbReference type="Pfam" id="PF03929">
    <property type="entry name" value="PepSY_TM"/>
    <property type="match status" value="1"/>
</dbReference>
<evidence type="ECO:0000256" key="1">
    <source>
        <dbReference type="SAM" id="Phobius"/>
    </source>
</evidence>
<feature type="transmembrane region" description="Helical" evidence="1">
    <location>
        <begin position="431"/>
        <end position="449"/>
    </location>
</feature>
<reference evidence="2 3" key="1">
    <citation type="submission" date="2018-09" db="EMBL/GenBank/DDBJ databases">
        <title>Alcanivorax profundi sp. nov., isolated from 1000 m-depth seawater of the Mariana Trench.</title>
        <authorList>
            <person name="Liu J."/>
        </authorList>
    </citation>
    <scope>NUCLEOTIDE SEQUENCE [LARGE SCALE GENOMIC DNA]</scope>
    <source>
        <strain evidence="2 3">MTEO17</strain>
    </source>
</reference>
<name>A0A418XXC7_9GAMM</name>
<sequence length="547" mass="60397">MRADIIKTYKTLHTWTGLIAGMALFIAFFAGAMTMFKGPLDRWATPPGNDIQWVAEDQWLPLMQQTLAAHPAAAKGFTLHLQPGENVGAPLVWDANPERSRFDPQEPWGATLNERGELVTAPFETSPMANLIDMLHQTAGIPGNGHHLFGVYVMGAVSILYALAIVSGLVVLLPTLVKDFLIVRRGKNLKRFWLDAHNVVGLTSLPFHLMIALTVIVFAFHDFLYDALSVTVYKERPLFEMHEHHDRGVDTVAENLLPPEALLANLKTQAPDFVPREMMYMGPLGERAEVRIAGENLEHMVRGADRGFAAMDPYTAELEGTEYLPGQEDPWTEIVISIFALHFGSYGGDFMRWVYVFMGLAGAFIFYSGNLLWVETRRRKQRRNGGPVEQKRNTRLMASATVGVCWGSVAGIALSMSAGKWLHGTMAADSLYLWAYYLVFLASVGWAFWRGPGRGAVELIAFAGLAWLTVPMTALLAWLIPAVPAWVQTAPGPLAVDGSALLAGLLLLEMARRTAKRVFHGSTDSVWYAGAQPIVDEQAVDIREKPA</sequence>
<keyword evidence="1" id="KW-0472">Membrane</keyword>